<dbReference type="InterPro" id="IPR043128">
    <property type="entry name" value="Rev_trsase/Diguanyl_cyclase"/>
</dbReference>
<dbReference type="Gene3D" id="3.30.450.20">
    <property type="entry name" value="PAS domain"/>
    <property type="match status" value="1"/>
</dbReference>
<dbReference type="SMART" id="SM00267">
    <property type="entry name" value="GGDEF"/>
    <property type="match status" value="1"/>
</dbReference>
<evidence type="ECO:0000313" key="6">
    <source>
        <dbReference type="EMBL" id="CUS42391.1"/>
    </source>
</evidence>
<dbReference type="PROSITE" id="PS50887">
    <property type="entry name" value="GGDEF"/>
    <property type="match status" value="1"/>
</dbReference>
<reference evidence="6" key="1">
    <citation type="submission" date="2015-10" db="EMBL/GenBank/DDBJ databases">
        <authorList>
            <person name="Gilbert D.G."/>
        </authorList>
    </citation>
    <scope>NUCLEOTIDE SEQUENCE</scope>
</reference>
<keyword evidence="1" id="KW-0812">Transmembrane</keyword>
<dbReference type="Pfam" id="PF00563">
    <property type="entry name" value="EAL"/>
    <property type="match status" value="1"/>
</dbReference>
<name>A0A160TEA9_9ZZZZ</name>
<dbReference type="CDD" id="cd01948">
    <property type="entry name" value="EAL"/>
    <property type="match status" value="1"/>
</dbReference>
<dbReference type="CDD" id="cd01949">
    <property type="entry name" value="GGDEF"/>
    <property type="match status" value="1"/>
</dbReference>
<accession>A0A160TEA9</accession>
<evidence type="ECO:0000259" key="2">
    <source>
        <dbReference type="PROSITE" id="PS50112"/>
    </source>
</evidence>
<dbReference type="Pfam" id="PF08448">
    <property type="entry name" value="PAS_4"/>
    <property type="match status" value="1"/>
</dbReference>
<feature type="domain" description="PAC" evidence="3">
    <location>
        <begin position="146"/>
        <end position="198"/>
    </location>
</feature>
<dbReference type="PROSITE" id="PS50113">
    <property type="entry name" value="PAC"/>
    <property type="match status" value="1"/>
</dbReference>
<dbReference type="SUPFAM" id="SSF55073">
    <property type="entry name" value="Nucleotide cyclase"/>
    <property type="match status" value="1"/>
</dbReference>
<protein>
    <submittedName>
        <fullName evidence="6">Diguanylate cyclase/phosphodiesterase (GGDEF &amp; EAL domains) with PAS/PAC sensor(S)</fullName>
    </submittedName>
</protein>
<dbReference type="InterPro" id="IPR035965">
    <property type="entry name" value="PAS-like_dom_sf"/>
</dbReference>
<dbReference type="InterPro" id="IPR035919">
    <property type="entry name" value="EAL_sf"/>
</dbReference>
<dbReference type="InterPro" id="IPR000700">
    <property type="entry name" value="PAS-assoc_C"/>
</dbReference>
<dbReference type="SUPFAM" id="SSF141868">
    <property type="entry name" value="EAL domain-like"/>
    <property type="match status" value="1"/>
</dbReference>
<keyword evidence="1" id="KW-1133">Transmembrane helix</keyword>
<dbReference type="InterPro" id="IPR029787">
    <property type="entry name" value="Nucleotide_cyclase"/>
</dbReference>
<dbReference type="NCBIfam" id="TIGR00229">
    <property type="entry name" value="sensory_box"/>
    <property type="match status" value="1"/>
</dbReference>
<feature type="domain" description="PAS" evidence="2">
    <location>
        <begin position="73"/>
        <end position="143"/>
    </location>
</feature>
<dbReference type="Gene3D" id="3.20.20.450">
    <property type="entry name" value="EAL domain"/>
    <property type="match status" value="1"/>
</dbReference>
<dbReference type="Gene3D" id="3.30.70.270">
    <property type="match status" value="1"/>
</dbReference>
<dbReference type="InterPro" id="IPR013656">
    <property type="entry name" value="PAS_4"/>
</dbReference>
<dbReference type="InterPro" id="IPR001633">
    <property type="entry name" value="EAL_dom"/>
</dbReference>
<dbReference type="PROSITE" id="PS50883">
    <property type="entry name" value="EAL"/>
    <property type="match status" value="1"/>
</dbReference>
<evidence type="ECO:0000256" key="1">
    <source>
        <dbReference type="SAM" id="Phobius"/>
    </source>
</evidence>
<dbReference type="CDD" id="cd00130">
    <property type="entry name" value="PAS"/>
    <property type="match status" value="1"/>
</dbReference>
<evidence type="ECO:0000259" key="5">
    <source>
        <dbReference type="PROSITE" id="PS50887"/>
    </source>
</evidence>
<organism evidence="6">
    <name type="scientific">hydrothermal vent metagenome</name>
    <dbReference type="NCBI Taxonomy" id="652676"/>
    <lineage>
        <taxon>unclassified sequences</taxon>
        <taxon>metagenomes</taxon>
        <taxon>ecological metagenomes</taxon>
    </lineage>
</organism>
<dbReference type="PROSITE" id="PS50112">
    <property type="entry name" value="PAS"/>
    <property type="match status" value="1"/>
</dbReference>
<dbReference type="FunFam" id="3.30.70.270:FF:000001">
    <property type="entry name" value="Diguanylate cyclase domain protein"/>
    <property type="match status" value="1"/>
</dbReference>
<dbReference type="PANTHER" id="PTHR44757">
    <property type="entry name" value="DIGUANYLATE CYCLASE DGCP"/>
    <property type="match status" value="1"/>
</dbReference>
<sequence length="625" mass="70770">MHLRRWFAPLALLLIVWSLFTGASVADGDRNNSLPTDLLVLLFTIVILGASVVFFYWRQIRRRQDSDQRLKEHTELIRNILDSQPDMVYYKDTDGRYRLCNENCARFIGRSAKEIYGLTDADFYDSPTAALASQRDKETIERGAQCIHEEWLHNADGRPVLLETRKLPLYSKDGQCTGILGMSRDITESKKAQKNLEHMAHHDVLTGLANRILLNEQLDYALQLAKRSNKTVAVLFIDLDKFKEINDSIGHAVGDLLLKDVAHRLTKNLRDTDICARLGGDEFIVVLTQVDDASTINEKCDQLLSVISQPYSLQGHLLSVFASAGISVAPQHGESVDALIRNADVALHKAKELGRNRSWMYQPELSRNMHSRMSLEKDLRDALVQNDFRLVYQPQFRQNESNPLRVETLLRWPHPLRGLISPHEFIPLAETSGLIMELGLWVLRSACEQFLAWRDQGLTLEKIAVNVSAIQINGSFAESVAKILDDLNFNPQWLELEVTESLMMSGITEVTQQIHLLRNMGVEFSIDDFGTGYSSLSKIKSMPVSVLKIDQSFVRDISDESSDYEIARAIIMMAKSLGLSVVAEGVESQIQEDTLHRLGCDWLQGYFYGNPLSGEEFLTKYNTNQ</sequence>
<proteinExistence type="predicted"/>
<dbReference type="EMBL" id="CZQC01000065">
    <property type="protein sequence ID" value="CUS42391.1"/>
    <property type="molecule type" value="Genomic_DNA"/>
</dbReference>
<dbReference type="FunFam" id="3.20.20.450:FF:000001">
    <property type="entry name" value="Cyclic di-GMP phosphodiesterase yahA"/>
    <property type="match status" value="1"/>
</dbReference>
<feature type="domain" description="GGDEF" evidence="5">
    <location>
        <begin position="230"/>
        <end position="363"/>
    </location>
</feature>
<dbReference type="SUPFAM" id="SSF55785">
    <property type="entry name" value="PYP-like sensor domain (PAS domain)"/>
    <property type="match status" value="1"/>
</dbReference>
<dbReference type="InterPro" id="IPR000160">
    <property type="entry name" value="GGDEF_dom"/>
</dbReference>
<dbReference type="SMART" id="SM00052">
    <property type="entry name" value="EAL"/>
    <property type="match status" value="1"/>
</dbReference>
<keyword evidence="1" id="KW-0472">Membrane</keyword>
<dbReference type="SMART" id="SM00091">
    <property type="entry name" value="PAS"/>
    <property type="match status" value="1"/>
</dbReference>
<dbReference type="InterPro" id="IPR000014">
    <property type="entry name" value="PAS"/>
</dbReference>
<gene>
    <name evidence="6" type="ORF">MGWOODY_Tha2515</name>
</gene>
<evidence type="ECO:0000259" key="3">
    <source>
        <dbReference type="PROSITE" id="PS50113"/>
    </source>
</evidence>
<dbReference type="AlphaFoldDB" id="A0A160TEA9"/>
<feature type="domain" description="EAL" evidence="4">
    <location>
        <begin position="372"/>
        <end position="625"/>
    </location>
</feature>
<dbReference type="InterPro" id="IPR052155">
    <property type="entry name" value="Biofilm_reg_signaling"/>
</dbReference>
<feature type="transmembrane region" description="Helical" evidence="1">
    <location>
        <begin position="38"/>
        <end position="57"/>
    </location>
</feature>
<evidence type="ECO:0000259" key="4">
    <source>
        <dbReference type="PROSITE" id="PS50883"/>
    </source>
</evidence>
<dbReference type="PANTHER" id="PTHR44757:SF2">
    <property type="entry name" value="BIOFILM ARCHITECTURE MAINTENANCE PROTEIN MBAA"/>
    <property type="match status" value="1"/>
</dbReference>
<dbReference type="NCBIfam" id="TIGR00254">
    <property type="entry name" value="GGDEF"/>
    <property type="match status" value="1"/>
</dbReference>
<dbReference type="Pfam" id="PF00990">
    <property type="entry name" value="GGDEF"/>
    <property type="match status" value="1"/>
</dbReference>